<evidence type="ECO:0000256" key="1">
    <source>
        <dbReference type="ARBA" id="ARBA00009431"/>
    </source>
</evidence>
<gene>
    <name evidence="9" type="ORF">AMTR_s00089p00168750</name>
</gene>
<evidence type="ECO:0000256" key="7">
    <source>
        <dbReference type="ARBA" id="ARBA00023180"/>
    </source>
</evidence>
<evidence type="ECO:0000256" key="3">
    <source>
        <dbReference type="ARBA" id="ARBA00022670"/>
    </source>
</evidence>
<keyword evidence="7" id="KW-0325">Glycoprotein</keyword>
<keyword evidence="2" id="KW-0121">Carboxypeptidase</keyword>
<evidence type="ECO:0000256" key="4">
    <source>
        <dbReference type="ARBA" id="ARBA00022729"/>
    </source>
</evidence>
<reference evidence="10" key="1">
    <citation type="journal article" date="2013" name="Science">
        <title>The Amborella genome and the evolution of flowering plants.</title>
        <authorList>
            <consortium name="Amborella Genome Project"/>
        </authorList>
    </citation>
    <scope>NUCLEOTIDE SEQUENCE [LARGE SCALE GENOMIC DNA]</scope>
</reference>
<keyword evidence="4 8" id="KW-0732">Signal</keyword>
<evidence type="ECO:0000256" key="2">
    <source>
        <dbReference type="ARBA" id="ARBA00022645"/>
    </source>
</evidence>
<evidence type="ECO:0000313" key="10">
    <source>
        <dbReference type="Proteomes" id="UP000017836"/>
    </source>
</evidence>
<dbReference type="KEGG" id="atr:18430000"/>
<dbReference type="EMBL" id="KI394680">
    <property type="protein sequence ID" value="ERN01902.1"/>
    <property type="molecule type" value="Genomic_DNA"/>
</dbReference>
<dbReference type="AlphaFoldDB" id="W1NW89"/>
<accession>W1NW89</accession>
<dbReference type="Gramene" id="ERN01902">
    <property type="protein sequence ID" value="ERN01902"/>
    <property type="gene ID" value="AMTR_s00089p00168750"/>
</dbReference>
<dbReference type="GO" id="GO:0006508">
    <property type="term" value="P:proteolysis"/>
    <property type="evidence" value="ECO:0007669"/>
    <property type="project" value="UniProtKB-KW"/>
</dbReference>
<dbReference type="FunFam" id="3.40.50.1820:FF:000143">
    <property type="entry name" value="Carboxypeptidase"/>
    <property type="match status" value="1"/>
</dbReference>
<comment type="similarity">
    <text evidence="1">Belongs to the peptidase S10 family.</text>
</comment>
<dbReference type="InterPro" id="IPR001563">
    <property type="entry name" value="Peptidase_S10"/>
</dbReference>
<dbReference type="PANTHER" id="PTHR11802">
    <property type="entry name" value="SERINE PROTEASE FAMILY S10 SERINE CARBOXYPEPTIDASE"/>
    <property type="match status" value="1"/>
</dbReference>
<dbReference type="MEROPS" id="S10.004"/>
<keyword evidence="10" id="KW-1185">Reference proteome</keyword>
<dbReference type="OMA" id="EYGLECN"/>
<name>W1NW89_AMBTC</name>
<dbReference type="GO" id="GO:0019748">
    <property type="term" value="P:secondary metabolic process"/>
    <property type="evidence" value="ECO:0000318"/>
    <property type="project" value="GO_Central"/>
</dbReference>
<feature type="chain" id="PRO_5004806881" evidence="8">
    <location>
        <begin position="28"/>
        <end position="495"/>
    </location>
</feature>
<evidence type="ECO:0000256" key="8">
    <source>
        <dbReference type="SAM" id="SignalP"/>
    </source>
</evidence>
<organism evidence="9 10">
    <name type="scientific">Amborella trichopoda</name>
    <dbReference type="NCBI Taxonomy" id="13333"/>
    <lineage>
        <taxon>Eukaryota</taxon>
        <taxon>Viridiplantae</taxon>
        <taxon>Streptophyta</taxon>
        <taxon>Embryophyta</taxon>
        <taxon>Tracheophyta</taxon>
        <taxon>Spermatophyta</taxon>
        <taxon>Magnoliopsida</taxon>
        <taxon>Amborellales</taxon>
        <taxon>Amborellaceae</taxon>
        <taxon>Amborella</taxon>
    </lineage>
</organism>
<keyword evidence="6" id="KW-1015">Disulfide bond</keyword>
<dbReference type="OrthoDB" id="443318at2759"/>
<dbReference type="GO" id="GO:0016747">
    <property type="term" value="F:acyltransferase activity, transferring groups other than amino-acyl groups"/>
    <property type="evidence" value="ECO:0000318"/>
    <property type="project" value="GO_Central"/>
</dbReference>
<protein>
    <submittedName>
        <fullName evidence="9">Uncharacterized protein</fullName>
    </submittedName>
</protein>
<dbReference type="eggNOG" id="KOG1282">
    <property type="taxonomic scope" value="Eukaryota"/>
</dbReference>
<dbReference type="InterPro" id="IPR029058">
    <property type="entry name" value="AB_hydrolase_fold"/>
</dbReference>
<evidence type="ECO:0000256" key="6">
    <source>
        <dbReference type="ARBA" id="ARBA00023157"/>
    </source>
</evidence>
<dbReference type="GO" id="GO:0004185">
    <property type="term" value="F:serine-type carboxypeptidase activity"/>
    <property type="evidence" value="ECO:0007669"/>
    <property type="project" value="InterPro"/>
</dbReference>
<dbReference type="PANTHER" id="PTHR11802:SF236">
    <property type="entry name" value="OS02G0463500 PROTEIN"/>
    <property type="match status" value="1"/>
</dbReference>
<dbReference type="Proteomes" id="UP000017836">
    <property type="component" value="Unassembled WGS sequence"/>
</dbReference>
<evidence type="ECO:0000256" key="5">
    <source>
        <dbReference type="ARBA" id="ARBA00022801"/>
    </source>
</evidence>
<dbReference type="Pfam" id="PF00450">
    <property type="entry name" value="Peptidase_S10"/>
    <property type="match status" value="1"/>
</dbReference>
<dbReference type="Gene3D" id="3.40.50.1820">
    <property type="entry name" value="alpha/beta hydrolase"/>
    <property type="match status" value="1"/>
</dbReference>
<dbReference type="SUPFAM" id="SSF53474">
    <property type="entry name" value="alpha/beta-Hydrolases"/>
    <property type="match status" value="1"/>
</dbReference>
<keyword evidence="3" id="KW-0645">Protease</keyword>
<evidence type="ECO:0000313" key="9">
    <source>
        <dbReference type="EMBL" id="ERN01902.1"/>
    </source>
</evidence>
<feature type="signal peptide" evidence="8">
    <location>
        <begin position="1"/>
        <end position="27"/>
    </location>
</feature>
<dbReference type="PRINTS" id="PR00724">
    <property type="entry name" value="CRBOXYPTASEC"/>
</dbReference>
<proteinExistence type="inferred from homology"/>
<keyword evidence="5" id="KW-0378">Hydrolase</keyword>
<dbReference type="HOGENOM" id="CLU_008523_0_1_1"/>
<sequence>MNGVVVDGAATILLCALHLLLVCIVECAPDGAEVLRFPGFDGDLPSKHYAGYITVGNQLNKRHLYYYFATSERDPENDPVAIWLNGGPGCSGLNAVVYLLGPFKVDDNEDYLINGARVKLNPYSWSKVSNMIYIDAPAGTGFSYADNTDDYIVDDPEINADIYEFILKWFLEYPEFLPNPFYVIGSSYGGMLVPVVSLLIDEGLEAGTKPRINFKGYSIGNAFTDIRIDNNAEIPYAHRMGLISDEQYKALKKSCHGNYWNSSIPDCEKNMEDYMKTAGAINKYHVLCLPCHFVMGITTTTNLNNKITQRNSTYGEMVYETDCGGAVAEHAHGRRRLPERQHPPDSIYCCDYNHRPSMLFNSESGRRDMHAQPIEVSGIWERCTKRLTHRVEERSLVEYHLNLTTKGYRAFIYNGDHDMVVSYLATMEWIKLLNYTEIEKWQPWFVGDQIAGYAIQYEHNLLYATFRGSGHTVPEYTPIEGLEAYRRWIDGSDSL</sequence>